<feature type="region of interest" description="Disordered" evidence="1">
    <location>
        <begin position="78"/>
        <end position="140"/>
    </location>
</feature>
<feature type="transmembrane region" description="Helical" evidence="2">
    <location>
        <begin position="49"/>
        <end position="69"/>
    </location>
</feature>
<evidence type="ECO:0000313" key="3">
    <source>
        <dbReference type="EMBL" id="OEU21185.1"/>
    </source>
</evidence>
<reference evidence="3 4" key="1">
    <citation type="submission" date="2016-09" db="EMBL/GenBank/DDBJ databases">
        <title>Extensive genetic diversity and differential bi-allelic expression allows diatom success in the polar Southern Ocean.</title>
        <authorList>
            <consortium name="DOE Joint Genome Institute"/>
            <person name="Mock T."/>
            <person name="Otillar R.P."/>
            <person name="Strauss J."/>
            <person name="Dupont C."/>
            <person name="Frickenhaus S."/>
            <person name="Maumus F."/>
            <person name="Mcmullan M."/>
            <person name="Sanges R."/>
            <person name="Schmutz J."/>
            <person name="Toseland A."/>
            <person name="Valas R."/>
            <person name="Veluchamy A."/>
            <person name="Ward B.J."/>
            <person name="Allen A."/>
            <person name="Barry K."/>
            <person name="Falciatore A."/>
            <person name="Ferrante M."/>
            <person name="Fortunato A.E."/>
            <person name="Gloeckner G."/>
            <person name="Gruber A."/>
            <person name="Hipkin R."/>
            <person name="Janech M."/>
            <person name="Kroth P."/>
            <person name="Leese F."/>
            <person name="Lindquist E."/>
            <person name="Lyon B.R."/>
            <person name="Martin J."/>
            <person name="Mayer C."/>
            <person name="Parker M."/>
            <person name="Quesneville H."/>
            <person name="Raymond J."/>
            <person name="Uhlig C."/>
            <person name="Valentin K.U."/>
            <person name="Worden A.Z."/>
            <person name="Armbrust E.V."/>
            <person name="Bowler C."/>
            <person name="Green B."/>
            <person name="Moulton V."/>
            <person name="Van Oosterhout C."/>
            <person name="Grigoriev I."/>
        </authorList>
    </citation>
    <scope>NUCLEOTIDE SEQUENCE [LARGE SCALE GENOMIC DNA]</scope>
    <source>
        <strain evidence="3 4">CCMP1102</strain>
    </source>
</reference>
<protein>
    <submittedName>
        <fullName evidence="3">Uncharacterized protein</fullName>
    </submittedName>
</protein>
<evidence type="ECO:0000256" key="1">
    <source>
        <dbReference type="SAM" id="MobiDB-lite"/>
    </source>
</evidence>
<feature type="compositionally biased region" description="Polar residues" evidence="1">
    <location>
        <begin position="113"/>
        <end position="126"/>
    </location>
</feature>
<dbReference type="InParanoid" id="A0A1E7FSW7"/>
<gene>
    <name evidence="3" type="ORF">FRACYDRAFT_259832</name>
</gene>
<name>A0A1E7FSW7_9STRA</name>
<feature type="transmembrane region" description="Helical" evidence="2">
    <location>
        <begin position="12"/>
        <end position="29"/>
    </location>
</feature>
<keyword evidence="2" id="KW-1133">Transmembrane helix</keyword>
<dbReference type="KEGG" id="fcy:FRACYDRAFT_259832"/>
<evidence type="ECO:0000256" key="2">
    <source>
        <dbReference type="SAM" id="Phobius"/>
    </source>
</evidence>
<dbReference type="EMBL" id="KV784354">
    <property type="protein sequence ID" value="OEU21185.1"/>
    <property type="molecule type" value="Genomic_DNA"/>
</dbReference>
<feature type="compositionally biased region" description="Low complexity" evidence="1">
    <location>
        <begin position="80"/>
        <end position="100"/>
    </location>
</feature>
<dbReference type="OrthoDB" id="36200at2759"/>
<dbReference type="AlphaFoldDB" id="A0A1E7FSW7"/>
<keyword evidence="4" id="KW-1185">Reference proteome</keyword>
<evidence type="ECO:0000313" key="4">
    <source>
        <dbReference type="Proteomes" id="UP000095751"/>
    </source>
</evidence>
<keyword evidence="2" id="KW-0472">Membrane</keyword>
<sequence>MADLRGTSNFCARYSIVGMLFMVLISMMLTYQPFYIGGIEDVELAKRNAYGGVGTFLFVFILSVVYLVLDALRGESREINNMGGTSSSSSNSGSDTTRQRQGGGMGGDYEGVPTSTMTGEGSSYSDNLELPSSVAQAHFT</sequence>
<accession>A0A1E7FSW7</accession>
<proteinExistence type="predicted"/>
<dbReference type="Proteomes" id="UP000095751">
    <property type="component" value="Unassembled WGS sequence"/>
</dbReference>
<organism evidence="3 4">
    <name type="scientific">Fragilariopsis cylindrus CCMP1102</name>
    <dbReference type="NCBI Taxonomy" id="635003"/>
    <lineage>
        <taxon>Eukaryota</taxon>
        <taxon>Sar</taxon>
        <taxon>Stramenopiles</taxon>
        <taxon>Ochrophyta</taxon>
        <taxon>Bacillariophyta</taxon>
        <taxon>Bacillariophyceae</taxon>
        <taxon>Bacillariophycidae</taxon>
        <taxon>Bacillariales</taxon>
        <taxon>Bacillariaceae</taxon>
        <taxon>Fragilariopsis</taxon>
    </lineage>
</organism>
<keyword evidence="2" id="KW-0812">Transmembrane</keyword>